<evidence type="ECO:0000313" key="4">
    <source>
        <dbReference type="Proteomes" id="UP000824782"/>
    </source>
</evidence>
<dbReference type="AlphaFoldDB" id="A0AAV6Z8W9"/>
<name>A0AAV6Z8W9_ENGPU</name>
<dbReference type="SUPFAM" id="SSF57567">
    <property type="entry name" value="Serine protease inhibitors"/>
    <property type="match status" value="1"/>
</dbReference>
<evidence type="ECO:0000256" key="1">
    <source>
        <dbReference type="SAM" id="SignalP"/>
    </source>
</evidence>
<proteinExistence type="predicted"/>
<sequence>MLKMTYVLLTLTAALCIAKAIAIQPQDKSGQRCPEANKSWDVCGSACPMSCELMKHEHVPCTMNCVPGCYCPFIFKSGNSGPCILPEKCPKEVSGKYKKREKSKKYN</sequence>
<keyword evidence="4" id="KW-1185">Reference proteome</keyword>
<feature type="signal peptide" evidence="1">
    <location>
        <begin position="1"/>
        <end position="22"/>
    </location>
</feature>
<feature type="chain" id="PRO_5043608241" description="TIL domain-containing protein" evidence="1">
    <location>
        <begin position="23"/>
        <end position="107"/>
    </location>
</feature>
<dbReference type="CDD" id="cd19941">
    <property type="entry name" value="TIL"/>
    <property type="match status" value="1"/>
</dbReference>
<dbReference type="EMBL" id="WNYA01002876">
    <property type="protein sequence ID" value="KAG8543797.1"/>
    <property type="molecule type" value="Genomic_DNA"/>
</dbReference>
<evidence type="ECO:0000259" key="2">
    <source>
        <dbReference type="Pfam" id="PF01826"/>
    </source>
</evidence>
<evidence type="ECO:0000313" key="3">
    <source>
        <dbReference type="EMBL" id="KAG8543797.1"/>
    </source>
</evidence>
<accession>A0AAV6Z8W9</accession>
<protein>
    <recommendedName>
        <fullName evidence="2">TIL domain-containing protein</fullName>
    </recommendedName>
</protein>
<dbReference type="Pfam" id="PF01826">
    <property type="entry name" value="TIL"/>
    <property type="match status" value="1"/>
</dbReference>
<reference evidence="3" key="1">
    <citation type="thesis" date="2020" institute="ProQuest LLC" country="789 East Eisenhower Parkway, Ann Arbor, MI, USA">
        <title>Comparative Genomics and Chromosome Evolution.</title>
        <authorList>
            <person name="Mudd A.B."/>
        </authorList>
    </citation>
    <scope>NUCLEOTIDE SEQUENCE</scope>
    <source>
        <strain evidence="3">237g6f4</strain>
        <tissue evidence="3">Blood</tissue>
    </source>
</reference>
<keyword evidence="1" id="KW-0732">Signal</keyword>
<dbReference type="InterPro" id="IPR036084">
    <property type="entry name" value="Ser_inhib-like_sf"/>
</dbReference>
<gene>
    <name evidence="3" type="ORF">GDO81_023674</name>
</gene>
<feature type="domain" description="TIL" evidence="2">
    <location>
        <begin position="33"/>
        <end position="89"/>
    </location>
</feature>
<comment type="caution">
    <text evidence="3">The sequence shown here is derived from an EMBL/GenBank/DDBJ whole genome shotgun (WGS) entry which is preliminary data.</text>
</comment>
<organism evidence="3 4">
    <name type="scientific">Engystomops pustulosus</name>
    <name type="common">Tungara frog</name>
    <name type="synonym">Physalaemus pustulosus</name>
    <dbReference type="NCBI Taxonomy" id="76066"/>
    <lineage>
        <taxon>Eukaryota</taxon>
        <taxon>Metazoa</taxon>
        <taxon>Chordata</taxon>
        <taxon>Craniata</taxon>
        <taxon>Vertebrata</taxon>
        <taxon>Euteleostomi</taxon>
        <taxon>Amphibia</taxon>
        <taxon>Batrachia</taxon>
        <taxon>Anura</taxon>
        <taxon>Neobatrachia</taxon>
        <taxon>Hyloidea</taxon>
        <taxon>Leptodactylidae</taxon>
        <taxon>Leiuperinae</taxon>
        <taxon>Engystomops</taxon>
    </lineage>
</organism>
<dbReference type="Gene3D" id="2.10.25.10">
    <property type="entry name" value="Laminin"/>
    <property type="match status" value="1"/>
</dbReference>
<dbReference type="InterPro" id="IPR002919">
    <property type="entry name" value="TIL_dom"/>
</dbReference>
<dbReference type="Proteomes" id="UP000824782">
    <property type="component" value="Unassembled WGS sequence"/>
</dbReference>